<evidence type="ECO:0000259" key="1">
    <source>
        <dbReference type="PROSITE" id="PS50883"/>
    </source>
</evidence>
<dbReference type="SUPFAM" id="SSF141868">
    <property type="entry name" value="EAL domain-like"/>
    <property type="match status" value="1"/>
</dbReference>
<dbReference type="PROSITE" id="PS50883">
    <property type="entry name" value="EAL"/>
    <property type="match status" value="1"/>
</dbReference>
<dbReference type="InterPro" id="IPR050706">
    <property type="entry name" value="Cyclic-di-GMP_PDE-like"/>
</dbReference>
<reference evidence="2 3" key="1">
    <citation type="submission" date="2019-05" db="EMBL/GenBank/DDBJ databases">
        <title>Arcobacter sp. nov., isolated from sea sediment.</title>
        <authorList>
            <person name="Kim W."/>
        </authorList>
    </citation>
    <scope>NUCLEOTIDE SEQUENCE [LARGE SCALE GENOMIC DNA]</scope>
    <source>
        <strain evidence="2 3">CAU 1517</strain>
    </source>
</reference>
<dbReference type="Proteomes" id="UP000308901">
    <property type="component" value="Unassembled WGS sequence"/>
</dbReference>
<evidence type="ECO:0000313" key="2">
    <source>
        <dbReference type="EMBL" id="TLP37491.1"/>
    </source>
</evidence>
<feature type="domain" description="EAL" evidence="1">
    <location>
        <begin position="107"/>
        <end position="352"/>
    </location>
</feature>
<evidence type="ECO:0000313" key="3">
    <source>
        <dbReference type="Proteomes" id="UP000308901"/>
    </source>
</evidence>
<dbReference type="EMBL" id="VANU01000004">
    <property type="protein sequence ID" value="TLP37491.1"/>
    <property type="molecule type" value="Genomic_DNA"/>
</dbReference>
<dbReference type="InterPro" id="IPR001633">
    <property type="entry name" value="EAL_dom"/>
</dbReference>
<dbReference type="OrthoDB" id="9777298at2"/>
<protein>
    <submittedName>
        <fullName evidence="2">EAL domain-containing protein</fullName>
    </submittedName>
</protein>
<name>A0A5R8XZR1_9BACT</name>
<proteinExistence type="predicted"/>
<accession>A0A5R8XZR1</accession>
<dbReference type="InterPro" id="IPR035919">
    <property type="entry name" value="EAL_sf"/>
</dbReference>
<comment type="caution">
    <text evidence="2">The sequence shown here is derived from an EMBL/GenBank/DDBJ whole genome shotgun (WGS) entry which is preliminary data.</text>
</comment>
<dbReference type="AlphaFoldDB" id="A0A5R8XZR1"/>
<keyword evidence="3" id="KW-1185">Reference proteome</keyword>
<organism evidence="2 3">
    <name type="scientific">Arcobacter arenosus</name>
    <dbReference type="NCBI Taxonomy" id="2576037"/>
    <lineage>
        <taxon>Bacteria</taxon>
        <taxon>Pseudomonadati</taxon>
        <taxon>Campylobacterota</taxon>
        <taxon>Epsilonproteobacteria</taxon>
        <taxon>Campylobacterales</taxon>
        <taxon>Arcobacteraceae</taxon>
        <taxon>Arcobacter</taxon>
    </lineage>
</organism>
<dbReference type="RefSeq" id="WP_138152636.1">
    <property type="nucleotide sequence ID" value="NZ_VANU01000004.1"/>
</dbReference>
<dbReference type="PANTHER" id="PTHR33121">
    <property type="entry name" value="CYCLIC DI-GMP PHOSPHODIESTERASE PDEF"/>
    <property type="match status" value="1"/>
</dbReference>
<dbReference type="CDD" id="cd01948">
    <property type="entry name" value="EAL"/>
    <property type="match status" value="1"/>
</dbReference>
<sequence>MKCDKCNEKLGFESLPSKIYFVSEFDELMAKSRIFLMKLGLNLFKIHDLHYIKVEDTKEFFKSNIDAIKSHFNQMSAQDIKVYVDYENLGFSYKMVLHAKPLQRYINMIDDKEFFDVINNQSLTSYFQPIIDVNTNSIYGYETLTRGVKADGSLIYPDELFEKSARNDMNFKLDRMCRESALKTAATKKVNKKVFINFLPTSVYDPEFCLKSTVKWAKQLEIDPSNIIFEVVETEKVTDQNHLKSILEYYRNEGFKIALDDVGEGYSSLNMIIELKPDIIKIDRNIIKDIDKDDYKVSVYKALVSLARDRGIKILAEGIETAYELEIIKEIGVDYLQGYYFAKPLPEPIRKI</sequence>
<dbReference type="SMART" id="SM00052">
    <property type="entry name" value="EAL"/>
    <property type="match status" value="1"/>
</dbReference>
<dbReference type="Pfam" id="PF00563">
    <property type="entry name" value="EAL"/>
    <property type="match status" value="1"/>
</dbReference>
<gene>
    <name evidence="2" type="ORF">FDK22_09190</name>
</gene>
<dbReference type="PANTHER" id="PTHR33121:SF70">
    <property type="entry name" value="SIGNALING PROTEIN YKOW"/>
    <property type="match status" value="1"/>
</dbReference>
<dbReference type="Gene3D" id="3.20.20.450">
    <property type="entry name" value="EAL domain"/>
    <property type="match status" value="1"/>
</dbReference>
<dbReference type="GO" id="GO:0071111">
    <property type="term" value="F:cyclic-guanylate-specific phosphodiesterase activity"/>
    <property type="evidence" value="ECO:0007669"/>
    <property type="project" value="InterPro"/>
</dbReference>